<keyword evidence="4" id="KW-0472">Membrane</keyword>
<dbReference type="SUPFAM" id="SSF52058">
    <property type="entry name" value="L domain-like"/>
    <property type="match status" value="1"/>
</dbReference>
<dbReference type="InterPro" id="IPR001611">
    <property type="entry name" value="Leu-rich_rpt"/>
</dbReference>
<feature type="transmembrane region" description="Helical" evidence="4">
    <location>
        <begin position="455"/>
        <end position="477"/>
    </location>
</feature>
<feature type="compositionally biased region" description="Polar residues" evidence="3">
    <location>
        <begin position="40"/>
        <end position="51"/>
    </location>
</feature>
<comment type="caution">
    <text evidence="5">The sequence shown here is derived from an EMBL/GenBank/DDBJ whole genome shotgun (WGS) entry which is preliminary data.</text>
</comment>
<evidence type="ECO:0000256" key="1">
    <source>
        <dbReference type="ARBA" id="ARBA00022614"/>
    </source>
</evidence>
<dbReference type="Gene3D" id="3.80.10.10">
    <property type="entry name" value="Ribonuclease Inhibitor"/>
    <property type="match status" value="2"/>
</dbReference>
<dbReference type="AlphaFoldDB" id="A0AAN7R872"/>
<keyword evidence="4" id="KW-0812">Transmembrane</keyword>
<feature type="compositionally biased region" description="Basic and acidic residues" evidence="3">
    <location>
        <begin position="112"/>
        <end position="127"/>
    </location>
</feature>
<organism evidence="5 6">
    <name type="scientific">Trapa natans</name>
    <name type="common">Water chestnut</name>
    <dbReference type="NCBI Taxonomy" id="22666"/>
    <lineage>
        <taxon>Eukaryota</taxon>
        <taxon>Viridiplantae</taxon>
        <taxon>Streptophyta</taxon>
        <taxon>Embryophyta</taxon>
        <taxon>Tracheophyta</taxon>
        <taxon>Spermatophyta</taxon>
        <taxon>Magnoliopsida</taxon>
        <taxon>eudicotyledons</taxon>
        <taxon>Gunneridae</taxon>
        <taxon>Pentapetalae</taxon>
        <taxon>rosids</taxon>
        <taxon>malvids</taxon>
        <taxon>Myrtales</taxon>
        <taxon>Lythraceae</taxon>
        <taxon>Trapa</taxon>
    </lineage>
</organism>
<keyword evidence="1" id="KW-0433">Leucine-rich repeat</keyword>
<reference evidence="5 6" key="1">
    <citation type="journal article" date="2023" name="Hortic Res">
        <title>Pangenome of water caltrop reveals structural variations and asymmetric subgenome divergence after allopolyploidization.</title>
        <authorList>
            <person name="Zhang X."/>
            <person name="Chen Y."/>
            <person name="Wang L."/>
            <person name="Yuan Y."/>
            <person name="Fang M."/>
            <person name="Shi L."/>
            <person name="Lu R."/>
            <person name="Comes H.P."/>
            <person name="Ma Y."/>
            <person name="Chen Y."/>
            <person name="Huang G."/>
            <person name="Zhou Y."/>
            <person name="Zheng Z."/>
            <person name="Qiu Y."/>
        </authorList>
    </citation>
    <scope>NUCLEOTIDE SEQUENCE [LARGE SCALE GENOMIC DNA]</scope>
    <source>
        <strain evidence="5">F231</strain>
    </source>
</reference>
<gene>
    <name evidence="5" type="ORF">SAY86_016892</name>
</gene>
<dbReference type="InterPro" id="IPR003591">
    <property type="entry name" value="Leu-rich_rpt_typical-subtyp"/>
</dbReference>
<name>A0AAN7R872_TRANT</name>
<feature type="compositionally biased region" description="Polar residues" evidence="3">
    <location>
        <begin position="607"/>
        <end position="616"/>
    </location>
</feature>
<dbReference type="EMBL" id="JAXQNO010000010">
    <property type="protein sequence ID" value="KAK4789588.1"/>
    <property type="molecule type" value="Genomic_DNA"/>
</dbReference>
<dbReference type="SMART" id="SM00365">
    <property type="entry name" value="LRR_SD22"/>
    <property type="match status" value="3"/>
</dbReference>
<dbReference type="SMART" id="SM00369">
    <property type="entry name" value="LRR_TYP"/>
    <property type="match status" value="3"/>
</dbReference>
<accession>A0AAN7R872</accession>
<dbReference type="PROSITE" id="PS51450">
    <property type="entry name" value="LRR"/>
    <property type="match status" value="3"/>
</dbReference>
<feature type="region of interest" description="Disordered" evidence="3">
    <location>
        <begin position="592"/>
        <end position="653"/>
    </location>
</feature>
<proteinExistence type="predicted"/>
<dbReference type="PANTHER" id="PTHR15454:SF7">
    <property type="entry name" value="OS07G0106100 PROTEIN"/>
    <property type="match status" value="1"/>
</dbReference>
<feature type="region of interest" description="Disordered" evidence="3">
    <location>
        <begin position="39"/>
        <end position="60"/>
    </location>
</feature>
<dbReference type="PANTHER" id="PTHR15454">
    <property type="entry name" value="NISCHARIN RELATED"/>
    <property type="match status" value="1"/>
</dbReference>
<evidence type="ECO:0000256" key="3">
    <source>
        <dbReference type="SAM" id="MobiDB-lite"/>
    </source>
</evidence>
<dbReference type="FunFam" id="3.80.10.10:FF:000200">
    <property type="entry name" value="Outer arm dynein light chain 1 protein"/>
    <property type="match status" value="1"/>
</dbReference>
<protein>
    <submittedName>
        <fullName evidence="5">Uncharacterized protein</fullName>
    </submittedName>
</protein>
<dbReference type="GO" id="GO:0005737">
    <property type="term" value="C:cytoplasm"/>
    <property type="evidence" value="ECO:0007669"/>
    <property type="project" value="TreeGrafter"/>
</dbReference>
<evidence type="ECO:0000256" key="4">
    <source>
        <dbReference type="SAM" id="Phobius"/>
    </source>
</evidence>
<evidence type="ECO:0000313" key="6">
    <source>
        <dbReference type="Proteomes" id="UP001346149"/>
    </source>
</evidence>
<evidence type="ECO:0000313" key="5">
    <source>
        <dbReference type="EMBL" id="KAK4789588.1"/>
    </source>
</evidence>
<sequence>MVLFSCFNAQIYHHKPKKIDHSSSESMDILGASFKIQANEAHSSTEPSPSAVSREIEGNGNNCRISGSTLQWDWKGARLHQTGHLKKSQSEIGLHLKGRISADEDTEDESHETDKVYSCDHSNDHSRSALLDESNEAGLSPTNYGMPNLVDTGQESSIKKNLISSCDHSPQSPHLILRSRSLPNLRDLLHHSVEHIRIEVKPRSSDDLYVLNREMSESYVQEVRLRFVQERERHYGTSGIFNDGFDNPVEYDDDPFNYDSSVREWIVPIDGHEKSIEYGSPSVSCHWDDLPGKDFKIKRIEDWVINLQPCFPIEETDEMSQADDKKNEVLAPHGSIASKVIPGTEAAKSYISSLNPGATSAQLSNHSLVVIPFLSAFVSLKVLNLSGNSIARITAGSLPRGLHVLKLSKNHVSAIEGLRELTRLRVLDLSYNRIFRIGHGICSDQLKALCSCPSYLYFFVFSLSCFNYISYLLFFLYSGLASCSSLKELYLAGNKISEVEGLHRLLKLNILDLRFNKISTAKCLGQLAANYNSLQAVSLEGNPAQKNVGDEQLKKYLQGLLPQLTYYNRQFIKMGASKDGADRLVRLGMGSHQNRSDYKSARKASHGISSKMASSSGHDRKSRGLGSDRSKGKHANLPYSTGSKTLSCHHRRRHGHQQLDLGYRMKSLMQELSIRRCHSEGNFSAI</sequence>
<feature type="region of interest" description="Disordered" evidence="3">
    <location>
        <begin position="100"/>
        <end position="128"/>
    </location>
</feature>
<dbReference type="Proteomes" id="UP001346149">
    <property type="component" value="Unassembled WGS sequence"/>
</dbReference>
<dbReference type="FunFam" id="3.80.10.10:FF:000320">
    <property type="entry name" value="Protein phosphatase 1 regulatory subunit pprA"/>
    <property type="match status" value="1"/>
</dbReference>
<dbReference type="InterPro" id="IPR032675">
    <property type="entry name" value="LRR_dom_sf"/>
</dbReference>
<dbReference type="Pfam" id="PF13855">
    <property type="entry name" value="LRR_8"/>
    <property type="match status" value="1"/>
</dbReference>
<keyword evidence="2" id="KW-0677">Repeat</keyword>
<evidence type="ECO:0000256" key="2">
    <source>
        <dbReference type="ARBA" id="ARBA00022737"/>
    </source>
</evidence>
<keyword evidence="6" id="KW-1185">Reference proteome</keyword>
<keyword evidence="4" id="KW-1133">Transmembrane helix</keyword>